<dbReference type="AlphaFoldDB" id="A0A0C2X7S6"/>
<feature type="domain" description="Protein kinase" evidence="5">
    <location>
        <begin position="338"/>
        <end position="675"/>
    </location>
</feature>
<dbReference type="PROSITE" id="PS00108">
    <property type="entry name" value="PROTEIN_KINASE_ST"/>
    <property type="match status" value="1"/>
</dbReference>
<dbReference type="HOGENOM" id="CLU_009746_1_0_1"/>
<dbReference type="PANTHER" id="PTHR24346">
    <property type="entry name" value="MAP/MICROTUBULE AFFINITY-REGULATING KINASE"/>
    <property type="match status" value="1"/>
</dbReference>
<feature type="compositionally biased region" description="Acidic residues" evidence="4">
    <location>
        <begin position="163"/>
        <end position="179"/>
    </location>
</feature>
<dbReference type="Pfam" id="PF00069">
    <property type="entry name" value="Pkinase"/>
    <property type="match status" value="1"/>
</dbReference>
<dbReference type="OrthoDB" id="10252171at2759"/>
<dbReference type="GO" id="GO:0005524">
    <property type="term" value="F:ATP binding"/>
    <property type="evidence" value="ECO:0007669"/>
    <property type="project" value="UniProtKB-UniRule"/>
</dbReference>
<sequence>MSTGVFDHLLVQNSPISVSTAASRPLLRSALHNNSSENVISPASGSGSSGETSATSPGALPQSISRPNSRRSSRMFTNNLPPREDSLGSSLHYFGINPSVWDSSPIVCDSPTTSIRSRALSNAIQPPAPPAQPKQSSMGFSYGVSSIGRSFDWTWSAEPKSIEDEETEEIGEDEEIDEPDTVKPLPTKWVNAAAQGRSLSLDVVPSMSSISSKNSQKLTLSLSDGVLVPHLPSAPHTRPTTPAVSLHSPSIPGSPRYRRRSSQRQFSLVAGRLHYTPPPSPPPDSASEIPIKHGLSAPGPKLLRLASTSSFMSVNSVVVGPPTPGKVHYAGDRSISEFVLQGDVGRGAYGLVKRGREVMADGSYGPEVIIKQVIKSRILADCWKKHPVHGTIPIEIYVMLAVSSATYALPPPRPWDATRKLEATAETEGPGDAPVGLPLPDGTSWEEGKLVTGHPNICPLIDFFEDKNYYYLILPSALPPPDAEPRPKDLFDLVEIYPEGLPAHLVRSYLGQIADAMAFLHNRGIVHRDIKDENVILNSNGDHCWLIDFGSAGVVRKSGWNSFSGTLDYASPEILRGEFYTGREQDVWAYGVVAFVLLCGECPFATAQDAQGGLIDGSPAWERLDVRCGNGKEREGLEPDGGGALADAASLVRACLQVAVHERPTFEELMTCRFLAGGEGWTGERPPRSPASLSEAEPSVE</sequence>
<reference evidence="7" key="2">
    <citation type="submission" date="2015-01" db="EMBL/GenBank/DDBJ databases">
        <title>Evolutionary Origins and Diversification of the Mycorrhizal Mutualists.</title>
        <authorList>
            <consortium name="DOE Joint Genome Institute"/>
            <consortium name="Mycorrhizal Genomics Consortium"/>
            <person name="Kohler A."/>
            <person name="Kuo A."/>
            <person name="Nagy L.G."/>
            <person name="Floudas D."/>
            <person name="Copeland A."/>
            <person name="Barry K.W."/>
            <person name="Cichocki N."/>
            <person name="Veneault-Fourrey C."/>
            <person name="LaButti K."/>
            <person name="Lindquist E.A."/>
            <person name="Lipzen A."/>
            <person name="Lundell T."/>
            <person name="Morin E."/>
            <person name="Murat C."/>
            <person name="Riley R."/>
            <person name="Ohm R."/>
            <person name="Sun H."/>
            <person name="Tunlid A."/>
            <person name="Henrissat B."/>
            <person name="Grigoriev I.V."/>
            <person name="Hibbett D.S."/>
            <person name="Martin F."/>
        </authorList>
    </citation>
    <scope>NUCLEOTIDE SEQUENCE [LARGE SCALE GENOMIC DNA]</scope>
    <source>
        <strain evidence="7">MAFF 305830</strain>
    </source>
</reference>
<dbReference type="InterPro" id="IPR017441">
    <property type="entry name" value="Protein_kinase_ATP_BS"/>
</dbReference>
<dbReference type="PROSITE" id="PS50011">
    <property type="entry name" value="PROTEIN_KINASE_DOM"/>
    <property type="match status" value="1"/>
</dbReference>
<evidence type="ECO:0000256" key="2">
    <source>
        <dbReference type="ARBA" id="ARBA00022840"/>
    </source>
</evidence>
<dbReference type="InterPro" id="IPR000719">
    <property type="entry name" value="Prot_kinase_dom"/>
</dbReference>
<dbReference type="GO" id="GO:0005634">
    <property type="term" value="C:nucleus"/>
    <property type="evidence" value="ECO:0007669"/>
    <property type="project" value="TreeGrafter"/>
</dbReference>
<evidence type="ECO:0000256" key="4">
    <source>
        <dbReference type="SAM" id="MobiDB-lite"/>
    </source>
</evidence>
<keyword evidence="7" id="KW-1185">Reference proteome</keyword>
<gene>
    <name evidence="6" type="ORF">M408DRAFT_325600</name>
</gene>
<feature type="region of interest" description="Disordered" evidence="4">
    <location>
        <begin position="159"/>
        <end position="184"/>
    </location>
</feature>
<dbReference type="GO" id="GO:0005829">
    <property type="term" value="C:cytosol"/>
    <property type="evidence" value="ECO:0007669"/>
    <property type="project" value="TreeGrafter"/>
</dbReference>
<dbReference type="EMBL" id="KN824277">
    <property type="protein sequence ID" value="KIM34083.1"/>
    <property type="molecule type" value="Genomic_DNA"/>
</dbReference>
<evidence type="ECO:0000313" key="6">
    <source>
        <dbReference type="EMBL" id="KIM34083.1"/>
    </source>
</evidence>
<dbReference type="Gene3D" id="1.10.510.10">
    <property type="entry name" value="Transferase(Phosphotransferase) domain 1"/>
    <property type="match status" value="1"/>
</dbReference>
<reference evidence="6 7" key="1">
    <citation type="submission" date="2014-04" db="EMBL/GenBank/DDBJ databases">
        <authorList>
            <consortium name="DOE Joint Genome Institute"/>
            <person name="Kuo A."/>
            <person name="Zuccaro A."/>
            <person name="Kohler A."/>
            <person name="Nagy L.G."/>
            <person name="Floudas D."/>
            <person name="Copeland A."/>
            <person name="Barry K.W."/>
            <person name="Cichocki N."/>
            <person name="Veneault-Fourrey C."/>
            <person name="LaButti K."/>
            <person name="Lindquist E.A."/>
            <person name="Lipzen A."/>
            <person name="Lundell T."/>
            <person name="Morin E."/>
            <person name="Murat C."/>
            <person name="Sun H."/>
            <person name="Tunlid A."/>
            <person name="Henrissat B."/>
            <person name="Grigoriev I.V."/>
            <person name="Hibbett D.S."/>
            <person name="Martin F."/>
            <person name="Nordberg H.P."/>
            <person name="Cantor M.N."/>
            <person name="Hua S.X."/>
        </authorList>
    </citation>
    <scope>NUCLEOTIDE SEQUENCE [LARGE SCALE GENOMIC DNA]</scope>
    <source>
        <strain evidence="6 7">MAFF 305830</strain>
    </source>
</reference>
<feature type="binding site" evidence="3">
    <location>
        <position position="371"/>
    </location>
    <ligand>
        <name>ATP</name>
        <dbReference type="ChEBI" id="CHEBI:30616"/>
    </ligand>
</feature>
<dbReference type="SUPFAM" id="SSF56112">
    <property type="entry name" value="Protein kinase-like (PK-like)"/>
    <property type="match status" value="1"/>
</dbReference>
<dbReference type="GO" id="GO:0004674">
    <property type="term" value="F:protein serine/threonine kinase activity"/>
    <property type="evidence" value="ECO:0007669"/>
    <property type="project" value="TreeGrafter"/>
</dbReference>
<dbReference type="GO" id="GO:0035556">
    <property type="term" value="P:intracellular signal transduction"/>
    <property type="evidence" value="ECO:0007669"/>
    <property type="project" value="TreeGrafter"/>
</dbReference>
<accession>A0A0C2X7S6</accession>
<name>A0A0C2X7S6_SERVB</name>
<dbReference type="PANTHER" id="PTHR24346:SF51">
    <property type="entry name" value="PAS DOMAIN-CONTAINING SERINE_THREONINE-PROTEIN KINASE"/>
    <property type="match status" value="1"/>
</dbReference>
<dbReference type="Proteomes" id="UP000054097">
    <property type="component" value="Unassembled WGS sequence"/>
</dbReference>
<evidence type="ECO:0000259" key="5">
    <source>
        <dbReference type="PROSITE" id="PS50011"/>
    </source>
</evidence>
<dbReference type="SMART" id="SM00220">
    <property type="entry name" value="S_TKc"/>
    <property type="match status" value="1"/>
</dbReference>
<dbReference type="GO" id="GO:0045719">
    <property type="term" value="P:negative regulation of glycogen biosynthetic process"/>
    <property type="evidence" value="ECO:0007669"/>
    <property type="project" value="TreeGrafter"/>
</dbReference>
<feature type="region of interest" description="Disordered" evidence="4">
    <location>
        <begin position="680"/>
        <end position="701"/>
    </location>
</feature>
<dbReference type="STRING" id="933852.A0A0C2X7S6"/>
<dbReference type="InterPro" id="IPR011009">
    <property type="entry name" value="Kinase-like_dom_sf"/>
</dbReference>
<evidence type="ECO:0000313" key="7">
    <source>
        <dbReference type="Proteomes" id="UP000054097"/>
    </source>
</evidence>
<dbReference type="InterPro" id="IPR008271">
    <property type="entry name" value="Ser/Thr_kinase_AS"/>
</dbReference>
<organism evidence="6 7">
    <name type="scientific">Serendipita vermifera MAFF 305830</name>
    <dbReference type="NCBI Taxonomy" id="933852"/>
    <lineage>
        <taxon>Eukaryota</taxon>
        <taxon>Fungi</taxon>
        <taxon>Dikarya</taxon>
        <taxon>Basidiomycota</taxon>
        <taxon>Agaricomycotina</taxon>
        <taxon>Agaricomycetes</taxon>
        <taxon>Sebacinales</taxon>
        <taxon>Serendipitaceae</taxon>
        <taxon>Serendipita</taxon>
    </lineage>
</organism>
<keyword evidence="2 3" id="KW-0067">ATP-binding</keyword>
<evidence type="ECO:0000256" key="3">
    <source>
        <dbReference type="PROSITE-ProRule" id="PRU10141"/>
    </source>
</evidence>
<dbReference type="PROSITE" id="PS00107">
    <property type="entry name" value="PROTEIN_KINASE_ATP"/>
    <property type="match status" value="1"/>
</dbReference>
<feature type="region of interest" description="Disordered" evidence="4">
    <location>
        <begin position="36"/>
        <end position="82"/>
    </location>
</feature>
<dbReference type="Gene3D" id="3.30.200.20">
    <property type="entry name" value="Phosphorylase Kinase, domain 1"/>
    <property type="match status" value="1"/>
</dbReference>
<proteinExistence type="predicted"/>
<feature type="compositionally biased region" description="Low complexity" evidence="4">
    <location>
        <begin position="41"/>
        <end position="67"/>
    </location>
</feature>
<evidence type="ECO:0000256" key="1">
    <source>
        <dbReference type="ARBA" id="ARBA00022741"/>
    </source>
</evidence>
<protein>
    <recommendedName>
        <fullName evidence="5">Protein kinase domain-containing protein</fullName>
    </recommendedName>
</protein>
<keyword evidence="1 3" id="KW-0547">Nucleotide-binding</keyword>
<feature type="region of interest" description="Disordered" evidence="4">
    <location>
        <begin position="231"/>
        <end position="293"/>
    </location>
</feature>